<dbReference type="InterPro" id="IPR011608">
    <property type="entry name" value="PRD"/>
</dbReference>
<evidence type="ECO:0000313" key="3">
    <source>
        <dbReference type="Proteomes" id="UP000752013"/>
    </source>
</evidence>
<keyword evidence="3" id="KW-1185">Reference proteome</keyword>
<protein>
    <submittedName>
        <fullName evidence="2">PRD domain-containing protein</fullName>
    </submittedName>
</protein>
<comment type="caution">
    <text evidence="2">The sequence shown here is derived from an EMBL/GenBank/DDBJ whole genome shotgun (WGS) entry which is preliminary data.</text>
</comment>
<gene>
    <name evidence="2" type="ORF">HCT46_05640</name>
</gene>
<dbReference type="AlphaFoldDB" id="A0A968GHU0"/>
<accession>A0A968GHU0</accession>
<dbReference type="PROSITE" id="PS51372">
    <property type="entry name" value="PRD_2"/>
    <property type="match status" value="1"/>
</dbReference>
<dbReference type="SUPFAM" id="SSF63520">
    <property type="entry name" value="PTS-regulatory domain, PRD"/>
    <property type="match status" value="1"/>
</dbReference>
<name>A0A968GHU0_9SPIO</name>
<proteinExistence type="predicted"/>
<feature type="domain" description="PRD" evidence="1">
    <location>
        <begin position="9"/>
        <end position="111"/>
    </location>
</feature>
<reference evidence="2" key="1">
    <citation type="submission" date="2020-03" db="EMBL/GenBank/DDBJ databases">
        <title>Spirochaetal bacteria isolated from arthropods constitute a novel genus Entomospira genus novum within the order Spirochaetales.</title>
        <authorList>
            <person name="Grana-Miraglia L."/>
            <person name="Sikutova S."/>
            <person name="Fingerle V."/>
            <person name="Sing A."/>
            <person name="Castillo-Ramirez S."/>
            <person name="Margos G."/>
            <person name="Rudolf I."/>
        </authorList>
    </citation>
    <scope>NUCLEOTIDE SEQUENCE</scope>
    <source>
        <strain evidence="2">BR208</strain>
    </source>
</reference>
<sequence length="111" mass="12742">MEKTLLKIQELESTSQQSYQFICSVRDHIGYLLGGSQSEIFLMHLTMAHVRQERQDSIIPPIPTVIKAEIEKEANYTLAKNLCQEILGLSHVSWHENELDYLHAHLVVLLS</sequence>
<dbReference type="GO" id="GO:0006355">
    <property type="term" value="P:regulation of DNA-templated transcription"/>
    <property type="evidence" value="ECO:0007669"/>
    <property type="project" value="InterPro"/>
</dbReference>
<organism evidence="2 3">
    <name type="scientific">Entomospira nematocerorum</name>
    <dbReference type="NCBI Taxonomy" id="2719987"/>
    <lineage>
        <taxon>Bacteria</taxon>
        <taxon>Pseudomonadati</taxon>
        <taxon>Spirochaetota</taxon>
        <taxon>Spirochaetia</taxon>
        <taxon>Spirochaetales</taxon>
        <taxon>Spirochaetaceae</taxon>
        <taxon>Entomospira</taxon>
    </lineage>
</organism>
<dbReference type="EMBL" id="JAATLK010000001">
    <property type="protein sequence ID" value="NIZ47391.1"/>
    <property type="molecule type" value="Genomic_DNA"/>
</dbReference>
<dbReference type="InterPro" id="IPR036634">
    <property type="entry name" value="PRD_sf"/>
</dbReference>
<dbReference type="RefSeq" id="WP_167703807.1">
    <property type="nucleotide sequence ID" value="NZ_CP118168.1"/>
</dbReference>
<dbReference type="Proteomes" id="UP000752013">
    <property type="component" value="Unassembled WGS sequence"/>
</dbReference>
<evidence type="ECO:0000259" key="1">
    <source>
        <dbReference type="PROSITE" id="PS51372"/>
    </source>
</evidence>
<evidence type="ECO:0000313" key="2">
    <source>
        <dbReference type="EMBL" id="NIZ47391.1"/>
    </source>
</evidence>